<accession>A0A127PRW9</accession>
<dbReference type="Proteomes" id="UP000071778">
    <property type="component" value="Chromosome"/>
</dbReference>
<dbReference type="AlphaFoldDB" id="A0A127PRW9"/>
<dbReference type="PATRIC" id="fig|279058.17.peg.2931"/>
<protein>
    <submittedName>
        <fullName evidence="1">Dienelactone hydrolase family protein</fullName>
    </submittedName>
</protein>
<keyword evidence="2" id="KW-1185">Reference proteome</keyword>
<proteinExistence type="predicted"/>
<dbReference type="InterPro" id="IPR029058">
    <property type="entry name" value="AB_hydrolase_fold"/>
</dbReference>
<evidence type="ECO:0000313" key="2">
    <source>
        <dbReference type="Proteomes" id="UP000071778"/>
    </source>
</evidence>
<keyword evidence="1" id="KW-0378">Hydrolase</keyword>
<dbReference type="EMBL" id="CP013235">
    <property type="protein sequence ID" value="AMP10418.1"/>
    <property type="molecule type" value="Genomic_DNA"/>
</dbReference>
<evidence type="ECO:0000313" key="1">
    <source>
        <dbReference type="EMBL" id="AMP10418.1"/>
    </source>
</evidence>
<organism evidence="1 2">
    <name type="scientific">Collimonas arenae</name>
    <dbReference type="NCBI Taxonomy" id="279058"/>
    <lineage>
        <taxon>Bacteria</taxon>
        <taxon>Pseudomonadati</taxon>
        <taxon>Pseudomonadota</taxon>
        <taxon>Betaproteobacteria</taxon>
        <taxon>Burkholderiales</taxon>
        <taxon>Oxalobacteraceae</taxon>
        <taxon>Collimonas</taxon>
    </lineage>
</organism>
<dbReference type="Gene3D" id="3.40.50.1820">
    <property type="entry name" value="alpha/beta hydrolase"/>
    <property type="match status" value="1"/>
</dbReference>
<gene>
    <name evidence="1" type="ORF">CAter282_2688</name>
</gene>
<dbReference type="GO" id="GO:0016787">
    <property type="term" value="F:hydrolase activity"/>
    <property type="evidence" value="ECO:0007669"/>
    <property type="project" value="UniProtKB-KW"/>
</dbReference>
<reference evidence="1 2" key="1">
    <citation type="submission" date="2015-11" db="EMBL/GenBank/DDBJ databases">
        <title>Exploring the genomic traits of fungus-feeding bacterial genus Collimonas.</title>
        <authorList>
            <person name="Song C."/>
            <person name="Schmidt R."/>
            <person name="de Jager V."/>
            <person name="Krzyzanowska D."/>
            <person name="Jongedijk E."/>
            <person name="Cankar K."/>
            <person name="Beekwilder J."/>
            <person name="van Veen A."/>
            <person name="de Boer W."/>
            <person name="van Veen J.A."/>
            <person name="Garbeva P."/>
        </authorList>
    </citation>
    <scope>NUCLEOTIDE SEQUENCE [LARGE SCALE GENOMIC DNA]</scope>
    <source>
        <strain evidence="1 2">Ter282</strain>
    </source>
</reference>
<sequence>MLSQNYPVDRKMWVFLGSADEEVSPTICRSVLNKANAAPGMLDVSWYDGATHDFDNPGDKRQAIEANRKARDDLMQRAAGLLDRIP</sequence>
<name>A0A127PRW9_9BURK</name>